<accession>A0A3M7RE87</accession>
<evidence type="ECO:0000313" key="1">
    <source>
        <dbReference type="EMBL" id="RNA21873.1"/>
    </source>
</evidence>
<keyword evidence="2" id="KW-1185">Reference proteome</keyword>
<reference evidence="1 2" key="1">
    <citation type="journal article" date="2018" name="Sci. Rep.">
        <title>Genomic signatures of local adaptation to the degree of environmental predictability in rotifers.</title>
        <authorList>
            <person name="Franch-Gras L."/>
            <person name="Hahn C."/>
            <person name="Garcia-Roger E.M."/>
            <person name="Carmona M.J."/>
            <person name="Serra M."/>
            <person name="Gomez A."/>
        </authorList>
    </citation>
    <scope>NUCLEOTIDE SEQUENCE [LARGE SCALE GENOMIC DNA]</scope>
    <source>
        <strain evidence="1">HYR1</strain>
    </source>
</reference>
<proteinExistence type="predicted"/>
<gene>
    <name evidence="1" type="ORF">BpHYR1_049502</name>
</gene>
<dbReference type="Proteomes" id="UP000276133">
    <property type="component" value="Unassembled WGS sequence"/>
</dbReference>
<dbReference type="AlphaFoldDB" id="A0A3M7RE87"/>
<organism evidence="1 2">
    <name type="scientific">Brachionus plicatilis</name>
    <name type="common">Marine rotifer</name>
    <name type="synonym">Brachionus muelleri</name>
    <dbReference type="NCBI Taxonomy" id="10195"/>
    <lineage>
        <taxon>Eukaryota</taxon>
        <taxon>Metazoa</taxon>
        <taxon>Spiralia</taxon>
        <taxon>Gnathifera</taxon>
        <taxon>Rotifera</taxon>
        <taxon>Eurotatoria</taxon>
        <taxon>Monogononta</taxon>
        <taxon>Pseudotrocha</taxon>
        <taxon>Ploima</taxon>
        <taxon>Brachionidae</taxon>
        <taxon>Brachionus</taxon>
    </lineage>
</organism>
<evidence type="ECO:0000313" key="2">
    <source>
        <dbReference type="Proteomes" id="UP000276133"/>
    </source>
</evidence>
<protein>
    <submittedName>
        <fullName evidence="1">Uncharacterized protein</fullName>
    </submittedName>
</protein>
<sequence>MLVSEPRRELATELSWPAVLLRLVSLVRCWRELCNCWFCRLNTVQNEYICGTDIVISTKTFPCSFRVVITRFISFSDFGAFTDAHPRSKNYLFKEIKILLDLMTSHRRLNESIDVNSKEVCSERLEVQRGVEKGCDLN</sequence>
<name>A0A3M7RE87_BRAPC</name>
<dbReference type="EMBL" id="REGN01003571">
    <property type="protein sequence ID" value="RNA21873.1"/>
    <property type="molecule type" value="Genomic_DNA"/>
</dbReference>
<comment type="caution">
    <text evidence="1">The sequence shown here is derived from an EMBL/GenBank/DDBJ whole genome shotgun (WGS) entry which is preliminary data.</text>
</comment>